<dbReference type="SUPFAM" id="SSF53474">
    <property type="entry name" value="alpha/beta-Hydrolases"/>
    <property type="match status" value="1"/>
</dbReference>
<dbReference type="GO" id="GO:0016787">
    <property type="term" value="F:hydrolase activity"/>
    <property type="evidence" value="ECO:0007669"/>
    <property type="project" value="UniProtKB-KW"/>
</dbReference>
<dbReference type="GeneID" id="37046489"/>
<dbReference type="STRING" id="215250.A0A316YVF9"/>
<evidence type="ECO:0000256" key="1">
    <source>
        <dbReference type="SAM" id="MobiDB-lite"/>
    </source>
</evidence>
<keyword evidence="4" id="KW-1185">Reference proteome</keyword>
<dbReference type="InParanoid" id="A0A316YVF9"/>
<evidence type="ECO:0000259" key="2">
    <source>
        <dbReference type="Pfam" id="PF12146"/>
    </source>
</evidence>
<evidence type="ECO:0000313" key="4">
    <source>
        <dbReference type="Proteomes" id="UP000245768"/>
    </source>
</evidence>
<feature type="domain" description="Serine aminopeptidase S33" evidence="2">
    <location>
        <begin position="46"/>
        <end position="139"/>
    </location>
</feature>
<dbReference type="Proteomes" id="UP000245768">
    <property type="component" value="Unassembled WGS sequence"/>
</dbReference>
<reference evidence="3 4" key="1">
    <citation type="journal article" date="2018" name="Mol. Biol. Evol.">
        <title>Broad Genomic Sampling Reveals a Smut Pathogenic Ancestry of the Fungal Clade Ustilaginomycotina.</title>
        <authorList>
            <person name="Kijpornyongpan T."/>
            <person name="Mondo S.J."/>
            <person name="Barry K."/>
            <person name="Sandor L."/>
            <person name="Lee J."/>
            <person name="Lipzen A."/>
            <person name="Pangilinan J."/>
            <person name="LaButti K."/>
            <person name="Hainaut M."/>
            <person name="Henrissat B."/>
            <person name="Grigoriev I.V."/>
            <person name="Spatafora J.W."/>
            <person name="Aime M.C."/>
        </authorList>
    </citation>
    <scope>NUCLEOTIDE SEQUENCE [LARGE SCALE GENOMIC DNA]</scope>
    <source>
        <strain evidence="3 4">MCA 4198</strain>
    </source>
</reference>
<dbReference type="PANTHER" id="PTHR42886">
    <property type="entry name" value="RE40534P-RELATED"/>
    <property type="match status" value="1"/>
</dbReference>
<name>A0A316YVF9_9BASI</name>
<dbReference type="InterPro" id="IPR029058">
    <property type="entry name" value="AB_hydrolase_fold"/>
</dbReference>
<dbReference type="AlphaFoldDB" id="A0A316YVF9"/>
<organism evidence="3 4">
    <name type="scientific">Acaromyces ingoldii</name>
    <dbReference type="NCBI Taxonomy" id="215250"/>
    <lineage>
        <taxon>Eukaryota</taxon>
        <taxon>Fungi</taxon>
        <taxon>Dikarya</taxon>
        <taxon>Basidiomycota</taxon>
        <taxon>Ustilaginomycotina</taxon>
        <taxon>Exobasidiomycetes</taxon>
        <taxon>Exobasidiales</taxon>
        <taxon>Cryptobasidiaceae</taxon>
        <taxon>Acaromyces</taxon>
    </lineage>
</organism>
<feature type="compositionally biased region" description="Polar residues" evidence="1">
    <location>
        <begin position="34"/>
        <end position="43"/>
    </location>
</feature>
<dbReference type="RefSeq" id="XP_025379972.1">
    <property type="nucleotide sequence ID" value="XM_025524573.1"/>
</dbReference>
<dbReference type="Pfam" id="PF12146">
    <property type="entry name" value="Hydrolase_4"/>
    <property type="match status" value="1"/>
</dbReference>
<accession>A0A316YVF9</accession>
<dbReference type="InterPro" id="IPR022742">
    <property type="entry name" value="Hydrolase_4"/>
</dbReference>
<evidence type="ECO:0000313" key="3">
    <source>
        <dbReference type="EMBL" id="PWN92774.1"/>
    </source>
</evidence>
<proteinExistence type="predicted"/>
<dbReference type="Gene3D" id="3.40.50.1820">
    <property type="entry name" value="alpha/beta hydrolase"/>
    <property type="match status" value="1"/>
</dbReference>
<feature type="region of interest" description="Disordered" evidence="1">
    <location>
        <begin position="1"/>
        <end position="44"/>
    </location>
</feature>
<gene>
    <name evidence="3" type="ORF">FA10DRAFT_298236</name>
</gene>
<keyword evidence="3" id="KW-0378">Hydrolase</keyword>
<sequence>MSSQEYDETKLSIPVPSASSPTTHLSGILHQKKQPSQPTSQAGPRTRPLVLILHGVLAHKDQTYHRLLAKRLDVDSLRFDFRGNGESGGEWGMADYENDIEDLDTVFQYLKEKMPMYRVELVVGHSRGALVGWRFWAERGTSQQVPYWVALSGRWRMDRIHDRDPVYNPAFEKQGFYEWKVRVMGQPKTVHVRPSDVSKFEHYPIESYVSRFPSEQDVLLVQGSSDQTVPTADCGYYINTLNAMRRRNNSTNLRLIDEADHNFKGHYDEVVDVVTAWYTRRREMAKQGNKDVSPIALAQQQQQQGGGFGKGRL</sequence>
<dbReference type="EMBL" id="KZ819634">
    <property type="protein sequence ID" value="PWN92774.1"/>
    <property type="molecule type" value="Genomic_DNA"/>
</dbReference>
<dbReference type="PANTHER" id="PTHR42886:SF53">
    <property type="entry name" value="ALPHA_BETA-HYDROLASES SUPERFAMILY PROTEIN"/>
    <property type="match status" value="1"/>
</dbReference>
<protein>
    <submittedName>
        <fullName evidence="3">Alpha/beta-hydrolase</fullName>
    </submittedName>
</protein>
<dbReference type="OrthoDB" id="9988524at2759"/>